<organism evidence="1 2">
    <name type="scientific">Bremerella alba</name>
    <dbReference type="NCBI Taxonomy" id="980252"/>
    <lineage>
        <taxon>Bacteria</taxon>
        <taxon>Pseudomonadati</taxon>
        <taxon>Planctomycetota</taxon>
        <taxon>Planctomycetia</taxon>
        <taxon>Pirellulales</taxon>
        <taxon>Pirellulaceae</taxon>
        <taxon>Bremerella</taxon>
    </lineage>
</organism>
<keyword evidence="2" id="KW-1185">Reference proteome</keyword>
<protein>
    <submittedName>
        <fullName evidence="1">Uncharacterized protein</fullName>
    </submittedName>
</protein>
<dbReference type="AlphaFoldDB" id="A0A7V8V6Y5"/>
<evidence type="ECO:0000313" key="1">
    <source>
        <dbReference type="EMBL" id="MBA2116023.1"/>
    </source>
</evidence>
<reference evidence="1 2" key="1">
    <citation type="submission" date="2020-05" db="EMBL/GenBank/DDBJ databases">
        <title>Bremerella alba sp. nov., a novel planctomycete isolated from the surface of the macroalga Fucus spiralis.</title>
        <authorList>
            <person name="Godinho O."/>
            <person name="Botelho R."/>
            <person name="Albuquerque L."/>
            <person name="Wiegand S."/>
            <person name="Da Costa M.S."/>
            <person name="Lobo-Da-Cunha A."/>
            <person name="Jogler C."/>
            <person name="Lage O.M."/>
        </authorList>
    </citation>
    <scope>NUCLEOTIDE SEQUENCE [LARGE SCALE GENOMIC DNA]</scope>
    <source>
        <strain evidence="1 2">FF15</strain>
    </source>
</reference>
<dbReference type="Proteomes" id="UP000551616">
    <property type="component" value="Unassembled WGS sequence"/>
</dbReference>
<name>A0A7V8V6Y5_9BACT</name>
<sequence>MRLRIIVRGNKFQVWHFDGLLDVAFGASLTMHQPFVRSRHATLIAIPSSYRSSGTCLGYIMH</sequence>
<comment type="caution">
    <text evidence="1">The sequence shown here is derived from an EMBL/GenBank/DDBJ whole genome shotgun (WGS) entry which is preliminary data.</text>
</comment>
<gene>
    <name evidence="1" type="ORF">HOV93_32120</name>
</gene>
<dbReference type="EMBL" id="JABRWO010000008">
    <property type="protein sequence ID" value="MBA2116023.1"/>
    <property type="molecule type" value="Genomic_DNA"/>
</dbReference>
<proteinExistence type="predicted"/>
<evidence type="ECO:0000313" key="2">
    <source>
        <dbReference type="Proteomes" id="UP000551616"/>
    </source>
</evidence>
<accession>A0A7V8V6Y5</accession>